<dbReference type="GO" id="GO:0004930">
    <property type="term" value="F:G protein-coupled receptor activity"/>
    <property type="evidence" value="ECO:0007669"/>
    <property type="project" value="InterPro"/>
</dbReference>
<feature type="compositionally biased region" description="Basic and acidic residues" evidence="12">
    <location>
        <begin position="611"/>
        <end position="621"/>
    </location>
</feature>
<dbReference type="SUPFAM" id="SSF57850">
    <property type="entry name" value="RING/U-box"/>
    <property type="match status" value="1"/>
</dbReference>
<evidence type="ECO:0000256" key="13">
    <source>
        <dbReference type="SAM" id="Phobius"/>
    </source>
</evidence>
<feature type="region of interest" description="Disordered" evidence="12">
    <location>
        <begin position="447"/>
        <end position="490"/>
    </location>
</feature>
<protein>
    <recommendedName>
        <fullName evidence="4">RING-type E3 ubiquitin transferase</fullName>
        <ecNumber evidence="4">2.3.2.27</ecNumber>
    </recommendedName>
</protein>
<dbReference type="SMART" id="SM00355">
    <property type="entry name" value="ZnF_C2H2"/>
    <property type="match status" value="4"/>
</dbReference>
<organism evidence="16 17">
    <name type="scientific">Mesorhabditis belari</name>
    <dbReference type="NCBI Taxonomy" id="2138241"/>
    <lineage>
        <taxon>Eukaryota</taxon>
        <taxon>Metazoa</taxon>
        <taxon>Ecdysozoa</taxon>
        <taxon>Nematoda</taxon>
        <taxon>Chromadorea</taxon>
        <taxon>Rhabditida</taxon>
        <taxon>Rhabditina</taxon>
        <taxon>Rhabditomorpha</taxon>
        <taxon>Rhabditoidea</taxon>
        <taxon>Rhabditidae</taxon>
        <taxon>Mesorhabditinae</taxon>
        <taxon>Mesorhabditis</taxon>
    </lineage>
</organism>
<evidence type="ECO:0000256" key="4">
    <source>
        <dbReference type="ARBA" id="ARBA00012483"/>
    </source>
</evidence>
<evidence type="ECO:0000256" key="2">
    <source>
        <dbReference type="ARBA" id="ARBA00004370"/>
    </source>
</evidence>
<dbReference type="CDD" id="cd16615">
    <property type="entry name" value="RING-HC_ZNF598"/>
    <property type="match status" value="1"/>
</dbReference>
<feature type="compositionally biased region" description="Basic residues" evidence="12">
    <location>
        <begin position="601"/>
        <end position="610"/>
    </location>
</feature>
<proteinExistence type="inferred from homology"/>
<sequence>MSAPAPTPNEAPKRAANQENSGGSSGGRGGRSYYRKNNNNHTNNQQQHPRQQTRGDNQTRDVDHRERRPQRQQGSGEVDMRKYYRMIADAQNNFADIVQTEGVKEDCTICCKPNDLFGIGQCRHPLCIECSIRLRIICGQSACPVCRAEIDIMCFFFAKAGLSTVDLNLPTSEHPDEERYKIRFQNGSAGERYEKYLAHVCKVCKVEEGERKEFPTFVSLRQHMSQVHQLSFCHICTDNINLLSRERKTYTREQLQRHIKNGDPEDKSQKGHPSCLFCEQRFFDEEARYRHLRKDHFFCQFCEAEGVAMNIFYGRHSDLTDHYSKEHLVCDVLECKNAGIAFSNQMDLKLHMSKEHGNGRQGLAIDFPMAGRQLGGRGRGRGGQMNREAEERYTPRFRANLPPPTRGVIVVPAEPVQKTQSDPSEFVMVPSAQHRGPIRFHARPAYDTSANREQFPSLPGASTSAGPPRGSYPFAPKTQQATSQKGATTQAEAFPSLGRGSVPVKAPNAQWARHTGQFEIIDQDVPRARPPAPSGGPPSTGSQQQTKARKVARPVEDFPGLPSNSTTHEESGAKGKNWASKVATSQSSSGGLIIHAQPSQQKKKKPKNKKRQEANEPHEYIEPPEPEWEEVPTKPKPMKMKKGKNEKNQIIDVVVPTGFSTLNRRLSSNEEEESGSDEELKTTDGLKSMSEVSRLVNNNEVKDSLPNEQKKPKAGAKTVIQAKDGKPSTKTSTIEAATPQEPATTGLFGMFSISGVLSNLASGFSKTTTAPEPPPGLAPSTKEMLSTTPVTTASNGLSFGPPPGFESVVPKSSQDAQILTTGIGLLIRVAESVYGEIQGQTTYSMKYCTILGAVHLFGYHMNQMAIAVIAFDRLYGIVSPIGYKNRDPKPYVIKSFFLVLIPAIVGIGIRLREVQYEEGDTEVCNLSTTKTDGIFAVYWWSPFFLGNSILIFVFYGVTIYLVRKGFHKEGSEREFSRQRKVFFTISLVLLTYICCTMMPAIFVSIGVFAKADPSWFSAVCIYGGLVSGFNSASNILIYGWKYEELRTYMIQVITCRQSSTLKRDNSSYNVLRKNSRRDVLL</sequence>
<dbReference type="GO" id="GO:0016567">
    <property type="term" value="P:protein ubiquitination"/>
    <property type="evidence" value="ECO:0007669"/>
    <property type="project" value="TreeGrafter"/>
</dbReference>
<dbReference type="Proteomes" id="UP000887575">
    <property type="component" value="Unassembled WGS sequence"/>
</dbReference>
<name>A0AAF3J6T9_9BILA</name>
<feature type="compositionally biased region" description="Polar residues" evidence="12">
    <location>
        <begin position="448"/>
        <end position="465"/>
    </location>
</feature>
<feature type="transmembrane region" description="Helical" evidence="13">
    <location>
        <begin position="982"/>
        <end position="1009"/>
    </location>
</feature>
<evidence type="ECO:0000256" key="1">
    <source>
        <dbReference type="ARBA" id="ARBA00000900"/>
    </source>
</evidence>
<feature type="transmembrane region" description="Helical" evidence="13">
    <location>
        <begin position="1015"/>
        <end position="1040"/>
    </location>
</feature>
<dbReference type="EC" id="2.3.2.27" evidence="4"/>
<evidence type="ECO:0000259" key="15">
    <source>
        <dbReference type="PROSITE" id="PS50262"/>
    </source>
</evidence>
<dbReference type="InterPro" id="IPR017452">
    <property type="entry name" value="GPCR_Rhodpsn_7TM"/>
</dbReference>
<dbReference type="GO" id="GO:0061630">
    <property type="term" value="F:ubiquitin protein ligase activity"/>
    <property type="evidence" value="ECO:0007669"/>
    <property type="project" value="UniProtKB-EC"/>
</dbReference>
<evidence type="ECO:0000256" key="9">
    <source>
        <dbReference type="ARBA" id="ARBA00023136"/>
    </source>
</evidence>
<dbReference type="GO" id="GO:0072344">
    <property type="term" value="P:rescue of stalled ribosome"/>
    <property type="evidence" value="ECO:0007669"/>
    <property type="project" value="InterPro"/>
</dbReference>
<feature type="compositionally biased region" description="Low complexity" evidence="12">
    <location>
        <begin position="31"/>
        <end position="54"/>
    </location>
</feature>
<dbReference type="WBParaSite" id="MBELARI_LOCUS19801.2">
    <property type="protein sequence ID" value="MBELARI_LOCUS19801.2"/>
    <property type="gene ID" value="MBELARI_LOCUS19801"/>
</dbReference>
<dbReference type="PROSITE" id="PS50262">
    <property type="entry name" value="G_PROTEIN_RECEP_F1_2"/>
    <property type="match status" value="1"/>
</dbReference>
<feature type="transmembrane region" description="Helical" evidence="13">
    <location>
        <begin position="937"/>
        <end position="962"/>
    </location>
</feature>
<keyword evidence="6 11" id="KW-0863">Zinc-finger</keyword>
<dbReference type="PANTHER" id="PTHR22938:SF0">
    <property type="entry name" value="E3 UBIQUITIN-PROTEIN LIGASE ZNF598"/>
    <property type="match status" value="1"/>
</dbReference>
<keyword evidence="8 13" id="KW-1133">Transmembrane helix</keyword>
<dbReference type="PROSITE" id="PS50089">
    <property type="entry name" value="ZF_RING_2"/>
    <property type="match status" value="1"/>
</dbReference>
<feature type="region of interest" description="Disordered" evidence="12">
    <location>
        <begin position="521"/>
        <end position="738"/>
    </location>
</feature>
<feature type="region of interest" description="Disordered" evidence="12">
    <location>
        <begin position="1"/>
        <end position="80"/>
    </location>
</feature>
<comment type="similarity">
    <text evidence="10">Belongs to the ZNF598/HEL2 family.</text>
</comment>
<dbReference type="GO" id="GO:0043022">
    <property type="term" value="F:ribosome binding"/>
    <property type="evidence" value="ECO:0007669"/>
    <property type="project" value="TreeGrafter"/>
</dbReference>
<comment type="pathway">
    <text evidence="3">Protein modification; protein ubiquitination.</text>
</comment>
<dbReference type="AlphaFoldDB" id="A0AAF3J6T9"/>
<dbReference type="Pfam" id="PF25447">
    <property type="entry name" value="RING_ZNF598"/>
    <property type="match status" value="1"/>
</dbReference>
<feature type="domain" description="G-protein coupled receptors family 1 profile" evidence="15">
    <location>
        <begin position="848"/>
        <end position="1038"/>
    </location>
</feature>
<feature type="compositionally biased region" description="Low complexity" evidence="12">
    <location>
        <begin position="537"/>
        <end position="546"/>
    </location>
</feature>
<dbReference type="SMART" id="SM01381">
    <property type="entry name" value="7TM_GPCR_Srsx"/>
    <property type="match status" value="1"/>
</dbReference>
<dbReference type="Pfam" id="PF10320">
    <property type="entry name" value="7TM_GPCR_Srsx"/>
    <property type="match status" value="1"/>
</dbReference>
<dbReference type="PANTHER" id="PTHR22938">
    <property type="entry name" value="ZINC FINGER PROTEIN 598"/>
    <property type="match status" value="1"/>
</dbReference>
<dbReference type="InterPro" id="IPR044288">
    <property type="entry name" value="ZNF598/HEL2"/>
</dbReference>
<keyword evidence="7" id="KW-0862">Zinc</keyword>
<accession>A0AAF3J6T9</accession>
<evidence type="ECO:0000256" key="6">
    <source>
        <dbReference type="ARBA" id="ARBA00022771"/>
    </source>
</evidence>
<evidence type="ECO:0000259" key="14">
    <source>
        <dbReference type="PROSITE" id="PS50089"/>
    </source>
</evidence>
<dbReference type="GO" id="GO:0008270">
    <property type="term" value="F:zinc ion binding"/>
    <property type="evidence" value="ECO:0007669"/>
    <property type="project" value="UniProtKB-KW"/>
</dbReference>
<dbReference type="SUPFAM" id="SSF81321">
    <property type="entry name" value="Family A G protein-coupled receptor-like"/>
    <property type="match status" value="1"/>
</dbReference>
<keyword evidence="5 13" id="KW-0812">Transmembrane</keyword>
<dbReference type="InterPro" id="IPR001841">
    <property type="entry name" value="Znf_RING"/>
</dbReference>
<dbReference type="InterPro" id="IPR000276">
    <property type="entry name" value="GPCR_Rhodpsn"/>
</dbReference>
<keyword evidence="6 11" id="KW-0479">Metal-binding</keyword>
<feature type="domain" description="RING-type" evidence="14">
    <location>
        <begin position="107"/>
        <end position="147"/>
    </location>
</feature>
<evidence type="ECO:0000256" key="7">
    <source>
        <dbReference type="ARBA" id="ARBA00022833"/>
    </source>
</evidence>
<keyword evidence="9 13" id="KW-0472">Membrane</keyword>
<evidence type="ECO:0000313" key="16">
    <source>
        <dbReference type="Proteomes" id="UP000887575"/>
    </source>
</evidence>
<dbReference type="InterPro" id="IPR019424">
    <property type="entry name" value="7TM_GPCR_Srsx"/>
</dbReference>
<reference evidence="17" key="1">
    <citation type="submission" date="2024-02" db="UniProtKB">
        <authorList>
            <consortium name="WormBaseParasite"/>
        </authorList>
    </citation>
    <scope>IDENTIFICATION</scope>
</reference>
<dbReference type="InterPro" id="IPR041888">
    <property type="entry name" value="RING-HC_ZNF598/HEL2"/>
</dbReference>
<dbReference type="CDD" id="cd00637">
    <property type="entry name" value="7tm_classA_rhodopsin-like"/>
    <property type="match status" value="1"/>
</dbReference>
<feature type="compositionally biased region" description="Basic and acidic residues" evidence="12">
    <location>
        <begin position="700"/>
        <end position="711"/>
    </location>
</feature>
<feature type="compositionally biased region" description="Polar residues" evidence="12">
    <location>
        <begin position="477"/>
        <end position="490"/>
    </location>
</feature>
<dbReference type="InterPro" id="IPR013087">
    <property type="entry name" value="Znf_C2H2_type"/>
</dbReference>
<comment type="subcellular location">
    <subcellularLocation>
        <location evidence="2">Membrane</location>
    </subcellularLocation>
</comment>
<feature type="compositionally biased region" description="Basic and acidic residues" evidence="12">
    <location>
        <begin position="57"/>
        <end position="66"/>
    </location>
</feature>
<evidence type="ECO:0000256" key="11">
    <source>
        <dbReference type="PROSITE-ProRule" id="PRU00175"/>
    </source>
</evidence>
<dbReference type="Gene3D" id="1.20.1070.10">
    <property type="entry name" value="Rhodopsin 7-helix transmembrane proteins"/>
    <property type="match status" value="1"/>
</dbReference>
<comment type="catalytic activity">
    <reaction evidence="1">
        <text>S-ubiquitinyl-[E2 ubiquitin-conjugating enzyme]-L-cysteine + [acceptor protein]-L-lysine = [E2 ubiquitin-conjugating enzyme]-L-cysteine + N(6)-ubiquitinyl-[acceptor protein]-L-lysine.</text>
        <dbReference type="EC" id="2.3.2.27"/>
    </reaction>
</comment>
<feature type="transmembrane region" description="Helical" evidence="13">
    <location>
        <begin position="850"/>
        <end position="871"/>
    </location>
</feature>
<evidence type="ECO:0000256" key="3">
    <source>
        <dbReference type="ARBA" id="ARBA00004906"/>
    </source>
</evidence>
<keyword evidence="16" id="KW-1185">Reference proteome</keyword>
<feature type="transmembrane region" description="Helical" evidence="13">
    <location>
        <begin position="891"/>
        <end position="911"/>
    </location>
</feature>
<dbReference type="GO" id="GO:0016020">
    <property type="term" value="C:membrane"/>
    <property type="evidence" value="ECO:0007669"/>
    <property type="project" value="UniProtKB-SubCell"/>
</dbReference>
<evidence type="ECO:0000256" key="8">
    <source>
        <dbReference type="ARBA" id="ARBA00022989"/>
    </source>
</evidence>
<evidence type="ECO:0000256" key="12">
    <source>
        <dbReference type="SAM" id="MobiDB-lite"/>
    </source>
</evidence>
<evidence type="ECO:0000256" key="10">
    <source>
        <dbReference type="ARBA" id="ARBA00035113"/>
    </source>
</evidence>
<evidence type="ECO:0000256" key="5">
    <source>
        <dbReference type="ARBA" id="ARBA00022692"/>
    </source>
</evidence>
<evidence type="ECO:0000313" key="17">
    <source>
        <dbReference type="WBParaSite" id="MBELARI_LOCUS19801.2"/>
    </source>
</evidence>